<organism evidence="8 9">
    <name type="scientific">Hasllibacter halocynthiae</name>
    <dbReference type="NCBI Taxonomy" id="595589"/>
    <lineage>
        <taxon>Bacteria</taxon>
        <taxon>Pseudomonadati</taxon>
        <taxon>Pseudomonadota</taxon>
        <taxon>Alphaproteobacteria</taxon>
        <taxon>Rhodobacterales</taxon>
        <taxon>Roseobacteraceae</taxon>
        <taxon>Hasllibacter</taxon>
    </lineage>
</organism>
<evidence type="ECO:0000256" key="2">
    <source>
        <dbReference type="ARBA" id="ARBA00022475"/>
    </source>
</evidence>
<evidence type="ECO:0000256" key="6">
    <source>
        <dbReference type="SAM" id="MobiDB-lite"/>
    </source>
</evidence>
<dbReference type="Proteomes" id="UP000238801">
    <property type="component" value="Unassembled WGS sequence"/>
</dbReference>
<gene>
    <name evidence="8" type="ORF">BCF33_1118</name>
</gene>
<dbReference type="EMBL" id="PVTT01000001">
    <property type="protein sequence ID" value="PRY95497.1"/>
    <property type="molecule type" value="Genomic_DNA"/>
</dbReference>
<feature type="region of interest" description="Disordered" evidence="6">
    <location>
        <begin position="284"/>
        <end position="316"/>
    </location>
</feature>
<feature type="transmembrane region" description="Helical" evidence="7">
    <location>
        <begin position="184"/>
        <end position="205"/>
    </location>
</feature>
<evidence type="ECO:0000256" key="4">
    <source>
        <dbReference type="ARBA" id="ARBA00022989"/>
    </source>
</evidence>
<feature type="transmembrane region" description="Helical" evidence="7">
    <location>
        <begin position="217"/>
        <end position="242"/>
    </location>
</feature>
<keyword evidence="2" id="KW-1003">Cell membrane</keyword>
<dbReference type="NCBIfam" id="TIGR00765">
    <property type="entry name" value="yihY_not_rbn"/>
    <property type="match status" value="1"/>
</dbReference>
<dbReference type="PIRSF" id="PIRSF035875">
    <property type="entry name" value="RNase_BN"/>
    <property type="match status" value="1"/>
</dbReference>
<dbReference type="PANTHER" id="PTHR30213:SF0">
    <property type="entry name" value="UPF0761 MEMBRANE PROTEIN YIHY"/>
    <property type="match status" value="1"/>
</dbReference>
<dbReference type="RefSeq" id="WP_106159868.1">
    <property type="nucleotide sequence ID" value="NZ_PVTT01000001.1"/>
</dbReference>
<evidence type="ECO:0000256" key="3">
    <source>
        <dbReference type="ARBA" id="ARBA00022692"/>
    </source>
</evidence>
<feature type="transmembrane region" description="Helical" evidence="7">
    <location>
        <begin position="149"/>
        <end position="172"/>
    </location>
</feature>
<feature type="transmembrane region" description="Helical" evidence="7">
    <location>
        <begin position="103"/>
        <end position="122"/>
    </location>
</feature>
<comment type="subcellular location">
    <subcellularLocation>
        <location evidence="1">Cell membrane</location>
        <topology evidence="1">Multi-pass membrane protein</topology>
    </subcellularLocation>
</comment>
<protein>
    <submittedName>
        <fullName evidence="8">Membrane protein</fullName>
    </submittedName>
</protein>
<feature type="transmembrane region" description="Helical" evidence="7">
    <location>
        <begin position="35"/>
        <end position="64"/>
    </location>
</feature>
<keyword evidence="5 7" id="KW-0472">Membrane</keyword>
<keyword evidence="9" id="KW-1185">Reference proteome</keyword>
<comment type="caution">
    <text evidence="8">The sequence shown here is derived from an EMBL/GenBank/DDBJ whole genome shotgun (WGS) entry which is preliminary data.</text>
</comment>
<feature type="transmembrane region" description="Helical" evidence="7">
    <location>
        <begin position="254"/>
        <end position="273"/>
    </location>
</feature>
<sequence>MANRGRHATKPTEISKAGWKDILLRTKDEIANDRVGLVAAGIAFYGLLALFPGIAAVMAIAGIVADPNEITGQIQQLTQILPQQAAEIVIDQATEIAGEETGLGFTAILGLLLSLWSASAAMRSAMQGLNIAYDETEDRGFVKFTAVRLALTLGVVLGFFVTVAAIVLLPIVLEFLPLGPTTNVVITIARWPLVAAIAMLGLAILYRFGPSRDDAEWAWLTPGSVAATVLWLIGSVLFAWYVRSFGSYQETFGSLGGVVVLLMWMWISAYIVLMGAELNAETEAQTRHDTTVGEARRMGERDAEPADHLGKAKADA</sequence>
<dbReference type="InterPro" id="IPR017039">
    <property type="entry name" value="Virul_fac_BrkB"/>
</dbReference>
<evidence type="ECO:0000256" key="5">
    <source>
        <dbReference type="ARBA" id="ARBA00023136"/>
    </source>
</evidence>
<dbReference type="GO" id="GO:0005886">
    <property type="term" value="C:plasma membrane"/>
    <property type="evidence" value="ECO:0007669"/>
    <property type="project" value="UniProtKB-SubCell"/>
</dbReference>
<keyword evidence="3 7" id="KW-0812">Transmembrane</keyword>
<proteinExistence type="predicted"/>
<evidence type="ECO:0000313" key="9">
    <source>
        <dbReference type="Proteomes" id="UP000238801"/>
    </source>
</evidence>
<accession>A0A2T0X997</accession>
<dbReference type="AlphaFoldDB" id="A0A2T0X997"/>
<evidence type="ECO:0000256" key="1">
    <source>
        <dbReference type="ARBA" id="ARBA00004651"/>
    </source>
</evidence>
<dbReference type="PANTHER" id="PTHR30213">
    <property type="entry name" value="INNER MEMBRANE PROTEIN YHJD"/>
    <property type="match status" value="1"/>
</dbReference>
<dbReference type="OrthoDB" id="9781030at2"/>
<evidence type="ECO:0000256" key="7">
    <source>
        <dbReference type="SAM" id="Phobius"/>
    </source>
</evidence>
<reference evidence="8 9" key="1">
    <citation type="submission" date="2018-03" db="EMBL/GenBank/DDBJ databases">
        <title>Genomic Encyclopedia of Archaeal and Bacterial Type Strains, Phase II (KMG-II): from individual species to whole genera.</title>
        <authorList>
            <person name="Goeker M."/>
        </authorList>
    </citation>
    <scope>NUCLEOTIDE SEQUENCE [LARGE SCALE GENOMIC DNA]</scope>
    <source>
        <strain evidence="8 9">DSM 29318</strain>
    </source>
</reference>
<evidence type="ECO:0000313" key="8">
    <source>
        <dbReference type="EMBL" id="PRY95497.1"/>
    </source>
</evidence>
<keyword evidence="4 7" id="KW-1133">Transmembrane helix</keyword>
<name>A0A2T0X997_9RHOB</name>
<dbReference type="Pfam" id="PF03631">
    <property type="entry name" value="Virul_fac_BrkB"/>
    <property type="match status" value="1"/>
</dbReference>